<keyword evidence="1" id="KW-0472">Membrane</keyword>
<feature type="transmembrane region" description="Helical" evidence="1">
    <location>
        <begin position="74"/>
        <end position="95"/>
    </location>
</feature>
<proteinExistence type="predicted"/>
<keyword evidence="1" id="KW-1133">Transmembrane helix</keyword>
<sequence>MPGFTQRMQMIMHSPVSAVHVAAALTAMVSGTRVIFSTKGTRSHRLIGRIYVLSMIVLLLTAFQIYYLFGRFCIIHWGAVGSIVALLIGLVPMAFRSVLSTWLRWHYVGMGASVTGLYAAFVVESTYRFFPPEWFWYVTIGCANSVFVVGAVVLYRHWPFPPLARPRPTSARAFLANYRPQQLH</sequence>
<gene>
    <name evidence="2" type="ORF">BN8_01287</name>
</gene>
<protein>
    <recommendedName>
        <fullName evidence="4">DUF2306 domain-containing protein</fullName>
    </recommendedName>
</protein>
<organism evidence="2 3">
    <name type="scientific">Fibrisoma limi BUZ 3</name>
    <dbReference type="NCBI Taxonomy" id="1185876"/>
    <lineage>
        <taxon>Bacteria</taxon>
        <taxon>Pseudomonadati</taxon>
        <taxon>Bacteroidota</taxon>
        <taxon>Cytophagia</taxon>
        <taxon>Cytophagales</taxon>
        <taxon>Spirosomataceae</taxon>
        <taxon>Fibrisoma</taxon>
    </lineage>
</organism>
<feature type="transmembrane region" description="Helical" evidence="1">
    <location>
        <begin position="48"/>
        <end position="68"/>
    </location>
</feature>
<dbReference type="STRING" id="1185876.BN8_01287"/>
<feature type="transmembrane region" description="Helical" evidence="1">
    <location>
        <begin position="16"/>
        <end position="36"/>
    </location>
</feature>
<keyword evidence="3" id="KW-1185">Reference proteome</keyword>
<comment type="caution">
    <text evidence="2">The sequence shown here is derived from an EMBL/GenBank/DDBJ whole genome shotgun (WGS) entry which is preliminary data.</text>
</comment>
<name>I2GEH3_9BACT</name>
<dbReference type="EMBL" id="CAIT01000005">
    <property type="protein sequence ID" value="CCH52298.1"/>
    <property type="molecule type" value="Genomic_DNA"/>
</dbReference>
<dbReference type="eggNOG" id="COG5395">
    <property type="taxonomic scope" value="Bacteria"/>
</dbReference>
<dbReference type="AlphaFoldDB" id="I2GEH3"/>
<feature type="transmembrane region" description="Helical" evidence="1">
    <location>
        <begin position="134"/>
        <end position="155"/>
    </location>
</feature>
<accession>I2GEH3</accession>
<dbReference type="Proteomes" id="UP000009309">
    <property type="component" value="Unassembled WGS sequence"/>
</dbReference>
<evidence type="ECO:0000256" key="1">
    <source>
        <dbReference type="SAM" id="Phobius"/>
    </source>
</evidence>
<reference evidence="2 3" key="1">
    <citation type="journal article" date="2012" name="J. Bacteriol.">
        <title>Genome Sequence of the Filamentous Bacterium Fibrisoma limi BUZ 3T.</title>
        <authorList>
            <person name="Filippini M."/>
            <person name="Qi W."/>
            <person name="Jaenicke S."/>
            <person name="Goesmann A."/>
            <person name="Smits T.H."/>
            <person name="Bagheri H.C."/>
        </authorList>
    </citation>
    <scope>NUCLEOTIDE SEQUENCE [LARGE SCALE GENOMIC DNA]</scope>
    <source>
        <strain evidence="3">BUZ 3T</strain>
    </source>
</reference>
<feature type="transmembrane region" description="Helical" evidence="1">
    <location>
        <begin position="102"/>
        <end position="122"/>
    </location>
</feature>
<evidence type="ECO:0000313" key="2">
    <source>
        <dbReference type="EMBL" id="CCH52298.1"/>
    </source>
</evidence>
<evidence type="ECO:0000313" key="3">
    <source>
        <dbReference type="Proteomes" id="UP000009309"/>
    </source>
</evidence>
<evidence type="ECO:0008006" key="4">
    <source>
        <dbReference type="Google" id="ProtNLM"/>
    </source>
</evidence>
<keyword evidence="1" id="KW-0812">Transmembrane</keyword>